<sequence>MSSGYPLTIAGNFSLERVIVNGRSSGYKDPHLVLKTQHFESNAPSTGSNMTGLGSRCLLLVYVKDQADELVALDLSLFPASSVGGGPTRGYKFKLSEPKASVSFSYPKDGVPHIVELIFRDRSEYEVFLCHAELRASGVVLQPTRPSSRSGITTSRSSPVGALTANSSPMLDRRAHSGSPLMAGNPGAVQGAFYKVSRLGPGPPSAPVMMNLSTLQEPQSFLQEPMSSRRRQSLEQIGADPLSRKRRFPDSNPTQERDDLASNSSGGSSKTSRHSTSGLKIARRGAPIANGGPVPHTPIHQDGASPPGRQFNWRSGPERQTSSQHRLLPIIEAGIHLTDATQPAAVSPVSLQGVTDMGIARPLPEEARAQRRKQVRFQKSRGLETTPLDGDIPHISHGDASPIGHDTSESDCEMLLKISELQQYGLSEATRIFHELLDRSHEENDSVEDDGQWFENATKIAEEYGRRITDLSTDTTGRQLEVQAGRADPGPSRGEW</sequence>
<feature type="compositionally biased region" description="Low complexity" evidence="1">
    <location>
        <begin position="262"/>
        <end position="278"/>
    </location>
</feature>
<dbReference type="AlphaFoldDB" id="A0AAN6NBE3"/>
<protein>
    <submittedName>
        <fullName evidence="2">Uncharacterized protein</fullName>
    </submittedName>
</protein>
<organism evidence="2 3">
    <name type="scientific">Diplogelasinospora grovesii</name>
    <dbReference type="NCBI Taxonomy" id="303347"/>
    <lineage>
        <taxon>Eukaryota</taxon>
        <taxon>Fungi</taxon>
        <taxon>Dikarya</taxon>
        <taxon>Ascomycota</taxon>
        <taxon>Pezizomycotina</taxon>
        <taxon>Sordariomycetes</taxon>
        <taxon>Sordariomycetidae</taxon>
        <taxon>Sordariales</taxon>
        <taxon>Diplogelasinosporaceae</taxon>
        <taxon>Diplogelasinospora</taxon>
    </lineage>
</organism>
<evidence type="ECO:0000313" key="2">
    <source>
        <dbReference type="EMBL" id="KAK3941683.1"/>
    </source>
</evidence>
<dbReference type="Proteomes" id="UP001303473">
    <property type="component" value="Unassembled WGS sequence"/>
</dbReference>
<feature type="region of interest" description="Disordered" evidence="1">
    <location>
        <begin position="218"/>
        <end position="323"/>
    </location>
</feature>
<dbReference type="EMBL" id="MU853781">
    <property type="protein sequence ID" value="KAK3941683.1"/>
    <property type="molecule type" value="Genomic_DNA"/>
</dbReference>
<feature type="region of interest" description="Disordered" evidence="1">
    <location>
        <begin position="384"/>
        <end position="408"/>
    </location>
</feature>
<name>A0AAN6NBE3_9PEZI</name>
<keyword evidence="3" id="KW-1185">Reference proteome</keyword>
<comment type="caution">
    <text evidence="2">The sequence shown here is derived from an EMBL/GenBank/DDBJ whole genome shotgun (WGS) entry which is preliminary data.</text>
</comment>
<feature type="region of interest" description="Disordered" evidence="1">
    <location>
        <begin position="470"/>
        <end position="496"/>
    </location>
</feature>
<feature type="compositionally biased region" description="Low complexity" evidence="1">
    <location>
        <begin position="143"/>
        <end position="159"/>
    </location>
</feature>
<proteinExistence type="predicted"/>
<reference evidence="3" key="1">
    <citation type="journal article" date="2023" name="Mol. Phylogenet. Evol.">
        <title>Genome-scale phylogeny and comparative genomics of the fungal order Sordariales.</title>
        <authorList>
            <person name="Hensen N."/>
            <person name="Bonometti L."/>
            <person name="Westerberg I."/>
            <person name="Brannstrom I.O."/>
            <person name="Guillou S."/>
            <person name="Cros-Aarteil S."/>
            <person name="Calhoun S."/>
            <person name="Haridas S."/>
            <person name="Kuo A."/>
            <person name="Mondo S."/>
            <person name="Pangilinan J."/>
            <person name="Riley R."/>
            <person name="LaButti K."/>
            <person name="Andreopoulos B."/>
            <person name="Lipzen A."/>
            <person name="Chen C."/>
            <person name="Yan M."/>
            <person name="Daum C."/>
            <person name="Ng V."/>
            <person name="Clum A."/>
            <person name="Steindorff A."/>
            <person name="Ohm R.A."/>
            <person name="Martin F."/>
            <person name="Silar P."/>
            <person name="Natvig D.O."/>
            <person name="Lalanne C."/>
            <person name="Gautier V."/>
            <person name="Ament-Velasquez S.L."/>
            <person name="Kruys A."/>
            <person name="Hutchinson M.I."/>
            <person name="Powell A.J."/>
            <person name="Barry K."/>
            <person name="Miller A.N."/>
            <person name="Grigoriev I.V."/>
            <person name="Debuchy R."/>
            <person name="Gladieux P."/>
            <person name="Hiltunen Thoren M."/>
            <person name="Johannesson H."/>
        </authorList>
    </citation>
    <scope>NUCLEOTIDE SEQUENCE [LARGE SCALE GENOMIC DNA]</scope>
    <source>
        <strain evidence="3">CBS 340.73</strain>
    </source>
</reference>
<evidence type="ECO:0000313" key="3">
    <source>
        <dbReference type="Proteomes" id="UP001303473"/>
    </source>
</evidence>
<evidence type="ECO:0000256" key="1">
    <source>
        <dbReference type="SAM" id="MobiDB-lite"/>
    </source>
</evidence>
<gene>
    <name evidence="2" type="ORF">QBC46DRAFT_353124</name>
</gene>
<accession>A0AAN6NBE3</accession>
<feature type="region of interest" description="Disordered" evidence="1">
    <location>
        <begin position="143"/>
        <end position="183"/>
    </location>
</feature>